<gene>
    <name evidence="3" type="ORF">DKW60_18180</name>
</gene>
<comment type="similarity">
    <text evidence="1">Belongs to the YggT family.</text>
</comment>
<organism evidence="3 4">
    <name type="scientific">Leucothrix pacifica</name>
    <dbReference type="NCBI Taxonomy" id="1247513"/>
    <lineage>
        <taxon>Bacteria</taxon>
        <taxon>Pseudomonadati</taxon>
        <taxon>Pseudomonadota</taxon>
        <taxon>Gammaproteobacteria</taxon>
        <taxon>Thiotrichales</taxon>
        <taxon>Thiotrichaceae</taxon>
        <taxon>Leucothrix</taxon>
    </lineage>
</organism>
<name>A0A317C2V5_9GAMM</name>
<keyword evidence="2" id="KW-1133">Transmembrane helix</keyword>
<proteinExistence type="inferred from homology"/>
<dbReference type="RefSeq" id="WP_109839088.1">
    <property type="nucleotide sequence ID" value="NZ_QGKM01000069.1"/>
</dbReference>
<feature type="transmembrane region" description="Helical" evidence="2">
    <location>
        <begin position="7"/>
        <end position="29"/>
    </location>
</feature>
<accession>A0A317C2V5</accession>
<dbReference type="EMBL" id="QGKM01000069">
    <property type="protein sequence ID" value="PWQ93016.1"/>
    <property type="molecule type" value="Genomic_DNA"/>
</dbReference>
<evidence type="ECO:0000313" key="4">
    <source>
        <dbReference type="Proteomes" id="UP000245539"/>
    </source>
</evidence>
<keyword evidence="2" id="KW-0812">Transmembrane</keyword>
<evidence type="ECO:0000313" key="3">
    <source>
        <dbReference type="EMBL" id="PWQ93016.1"/>
    </source>
</evidence>
<dbReference type="PANTHER" id="PTHR33219">
    <property type="entry name" value="YLMG HOMOLOG PROTEIN 2, CHLOROPLASTIC"/>
    <property type="match status" value="1"/>
</dbReference>
<dbReference type="PANTHER" id="PTHR33219:SF14">
    <property type="entry name" value="PROTEIN COFACTOR ASSEMBLY OF COMPLEX C SUBUNIT B CCB3, CHLOROPLASTIC-RELATED"/>
    <property type="match status" value="1"/>
</dbReference>
<feature type="transmembrane region" description="Helical" evidence="2">
    <location>
        <begin position="109"/>
        <end position="127"/>
    </location>
</feature>
<dbReference type="Proteomes" id="UP000245539">
    <property type="component" value="Unassembled WGS sequence"/>
</dbReference>
<feature type="transmembrane region" description="Helical" evidence="2">
    <location>
        <begin position="161"/>
        <end position="181"/>
    </location>
</feature>
<evidence type="ECO:0000256" key="2">
    <source>
        <dbReference type="SAM" id="Phobius"/>
    </source>
</evidence>
<comment type="caution">
    <text evidence="3">The sequence shown here is derived from an EMBL/GenBank/DDBJ whole genome shotgun (WGS) entry which is preliminary data.</text>
</comment>
<keyword evidence="4" id="KW-1185">Reference proteome</keyword>
<dbReference type="AlphaFoldDB" id="A0A317C2V5"/>
<evidence type="ECO:0000256" key="1">
    <source>
        <dbReference type="ARBA" id="ARBA00010894"/>
    </source>
</evidence>
<feature type="transmembrane region" description="Helical" evidence="2">
    <location>
        <begin position="69"/>
        <end position="102"/>
    </location>
</feature>
<dbReference type="InterPro" id="IPR003425">
    <property type="entry name" value="CCB3/YggT"/>
</dbReference>
<dbReference type="Pfam" id="PF02325">
    <property type="entry name" value="CCB3_YggT"/>
    <property type="match status" value="2"/>
</dbReference>
<protein>
    <submittedName>
        <fullName evidence="3">YggT family protein</fullName>
    </submittedName>
</protein>
<sequence>MSVIQQIGLFLVETLLSLYISAVVIRFLLGYARADFYNPLSQFLVKITNPVLVPVRRFVPSIGKLDTSAVAVAFVLIIIKVLLIAAIVGVSANIVSLIWLAVGELIRSVIWVYIIALILMAVISWIGSSHGNPVAPLVNSLVSPLVTPVRRRMPPVGMLDLSPMVVMIGLYILLIIVNGVFPRLF</sequence>
<dbReference type="GO" id="GO:0016020">
    <property type="term" value="C:membrane"/>
    <property type="evidence" value="ECO:0007669"/>
    <property type="project" value="InterPro"/>
</dbReference>
<reference evidence="3 4" key="1">
    <citation type="submission" date="2018-05" db="EMBL/GenBank/DDBJ databases">
        <title>Leucothrix arctica sp. nov., isolated from Arctic seawater.</title>
        <authorList>
            <person name="Choi A."/>
            <person name="Baek K."/>
        </authorList>
    </citation>
    <scope>NUCLEOTIDE SEQUENCE [LARGE SCALE GENOMIC DNA]</scope>
    <source>
        <strain evidence="3 4">JCM 18388</strain>
    </source>
</reference>
<dbReference type="OrthoDB" id="9806665at2"/>
<keyword evidence="2" id="KW-0472">Membrane</keyword>